<comment type="caution">
    <text evidence="1">The sequence shown here is derived from an EMBL/GenBank/DDBJ whole genome shotgun (WGS) entry which is preliminary data.</text>
</comment>
<name>A0A3M6TSP1_POCDA</name>
<sequence length="257" mass="29528">MHNLYSSPTIHALLGSSDHNIVFWQPSLAHRQSPRVNPPKRLVRHYPRSGIDAFGRWVTHDWFTDLGPSPSVDDLVSSFITQLIDAIDRILPKAFHNGNTPVWCSLKYKVQQEIAKRKKSFYKSKVKYLKKDDCHKWWNIINQMSGRSAKPSFFLLERDGKIMCQQELVNSLNQFYVSVHADIPPLDVNILLAFLPAEAGFHSVQPHEVFKKLLAINPPRPTIQTTYLVASLKSSHTNWLNLSPPSLTHHFDLVLYQ</sequence>
<dbReference type="EMBL" id="RCHS01002988">
    <property type="protein sequence ID" value="RMX44410.1"/>
    <property type="molecule type" value="Genomic_DNA"/>
</dbReference>
<dbReference type="Proteomes" id="UP000275408">
    <property type="component" value="Unassembled WGS sequence"/>
</dbReference>
<dbReference type="PANTHER" id="PTHR47510:SF3">
    <property type="entry name" value="ENDO_EXONUCLEASE_PHOSPHATASE DOMAIN-CONTAINING PROTEIN"/>
    <property type="match status" value="1"/>
</dbReference>
<evidence type="ECO:0000313" key="1">
    <source>
        <dbReference type="EMBL" id="RMX44410.1"/>
    </source>
</evidence>
<proteinExistence type="predicted"/>
<evidence type="ECO:0008006" key="3">
    <source>
        <dbReference type="Google" id="ProtNLM"/>
    </source>
</evidence>
<organism evidence="1 2">
    <name type="scientific">Pocillopora damicornis</name>
    <name type="common">Cauliflower coral</name>
    <name type="synonym">Millepora damicornis</name>
    <dbReference type="NCBI Taxonomy" id="46731"/>
    <lineage>
        <taxon>Eukaryota</taxon>
        <taxon>Metazoa</taxon>
        <taxon>Cnidaria</taxon>
        <taxon>Anthozoa</taxon>
        <taxon>Hexacorallia</taxon>
        <taxon>Scleractinia</taxon>
        <taxon>Astrocoeniina</taxon>
        <taxon>Pocilloporidae</taxon>
        <taxon>Pocillopora</taxon>
    </lineage>
</organism>
<evidence type="ECO:0000313" key="2">
    <source>
        <dbReference type="Proteomes" id="UP000275408"/>
    </source>
</evidence>
<gene>
    <name evidence="1" type="ORF">pdam_00011180</name>
</gene>
<accession>A0A3M6TSP1</accession>
<reference evidence="1 2" key="1">
    <citation type="journal article" date="2018" name="Sci. Rep.">
        <title>Comparative analysis of the Pocillopora damicornis genome highlights role of immune system in coral evolution.</title>
        <authorList>
            <person name="Cunning R."/>
            <person name="Bay R.A."/>
            <person name="Gillette P."/>
            <person name="Baker A.C."/>
            <person name="Traylor-Knowles N."/>
        </authorList>
    </citation>
    <scope>NUCLEOTIDE SEQUENCE [LARGE SCALE GENOMIC DNA]</scope>
    <source>
        <strain evidence="1">RSMAS</strain>
        <tissue evidence="1">Whole animal</tissue>
    </source>
</reference>
<keyword evidence="2" id="KW-1185">Reference proteome</keyword>
<dbReference type="PANTHER" id="PTHR47510">
    <property type="entry name" value="REVERSE TRANSCRIPTASE DOMAIN-CONTAINING PROTEIN"/>
    <property type="match status" value="1"/>
</dbReference>
<dbReference type="AlphaFoldDB" id="A0A3M6TSP1"/>
<protein>
    <recommendedName>
        <fullName evidence="3">Reverse transcriptase domain-containing protein</fullName>
    </recommendedName>
</protein>